<dbReference type="OrthoDB" id="9788272at2"/>
<gene>
    <name evidence="2" type="ORF">CZ814_01465</name>
    <name evidence="1" type="ORF">VXS06_12420</name>
</gene>
<sequence length="243" mass="27845">MIVIPMAGLSSRFFNAGFTQPKYMLNAHGETLFAHAINSFSHYFATESFLFIVRNVHNTVAFVEQEIARLQIKDAHIFVLDKPTRGQAETVYLGLQSLPDYQGSITIFNIDTFRPQFRYPQNIAAWDGYLEVFKGHGDNWSFALAENDTSSRVIKTTEKDPISDLCSTGLYYFANCQLFNQAYQQYLAKPQTEWAKGELYIAPLYNDLIIANHAIHYHLIDNNEVIFCGVPDEYQAFLEMSHE</sequence>
<reference evidence="2 3" key="1">
    <citation type="submission" date="2017-02" db="EMBL/GenBank/DDBJ databases">
        <authorList>
            <person name="Peterson S.W."/>
        </authorList>
    </citation>
    <scope>NUCLEOTIDE SEQUENCE [LARGE SCALE GENOMIC DNA]</scope>
    <source>
        <strain evidence="2 3">CECT 9189</strain>
    </source>
</reference>
<dbReference type="Proteomes" id="UP001306119">
    <property type="component" value="Unassembled WGS sequence"/>
</dbReference>
<name>A0A1T4S5F9_9GAMM</name>
<dbReference type="PIRSF" id="PIRSF028162">
    <property type="entry name" value="BcbE_prd"/>
    <property type="match status" value="1"/>
</dbReference>
<dbReference type="RefSeq" id="WP_080174325.1">
    <property type="nucleotide sequence ID" value="NZ_AP024854.1"/>
</dbReference>
<proteinExistence type="predicted"/>
<organism evidence="2 3">
    <name type="scientific">Photobacterium toruni</name>
    <dbReference type="NCBI Taxonomy" id="1935446"/>
    <lineage>
        <taxon>Bacteria</taxon>
        <taxon>Pseudomonadati</taxon>
        <taxon>Pseudomonadota</taxon>
        <taxon>Gammaproteobacteria</taxon>
        <taxon>Vibrionales</taxon>
        <taxon>Vibrionaceae</taxon>
        <taxon>Photobacterium</taxon>
    </lineage>
</organism>
<accession>A0A1T4S5F9</accession>
<dbReference type="EMBL" id="JAYXUG010000009">
    <property type="protein sequence ID" value="MEC6832564.1"/>
    <property type="molecule type" value="Genomic_DNA"/>
</dbReference>
<dbReference type="Gene3D" id="3.90.550.10">
    <property type="entry name" value="Spore Coat Polysaccharide Biosynthesis Protein SpsA, Chain A"/>
    <property type="match status" value="1"/>
</dbReference>
<protein>
    <submittedName>
        <fullName evidence="1">Glycosyltransferase family 2 protein</fullName>
    </submittedName>
</protein>
<keyword evidence="4" id="KW-1185">Reference proteome</keyword>
<dbReference type="EMBL" id="FUWP01000005">
    <property type="protein sequence ID" value="SKA23453.1"/>
    <property type="molecule type" value="Genomic_DNA"/>
</dbReference>
<reference evidence="1 4" key="2">
    <citation type="submission" date="2024-01" db="EMBL/GenBank/DDBJ databases">
        <title>Active colonisers of the gastrointestinal tract of Atlantic salmon farmed in a warm water region.</title>
        <authorList>
            <person name="Bowman J.P."/>
        </authorList>
    </citation>
    <scope>NUCLEOTIDE SEQUENCE [LARGE SCALE GENOMIC DNA]</scope>
    <source>
        <strain evidence="1 4">S3MW1</strain>
    </source>
</reference>
<evidence type="ECO:0000313" key="1">
    <source>
        <dbReference type="EMBL" id="MEC6832564.1"/>
    </source>
</evidence>
<evidence type="ECO:0000313" key="3">
    <source>
        <dbReference type="Proteomes" id="UP000191116"/>
    </source>
</evidence>
<dbReference type="CDD" id="cd04183">
    <property type="entry name" value="GT2_BcE_like"/>
    <property type="match status" value="1"/>
</dbReference>
<dbReference type="SUPFAM" id="SSF53448">
    <property type="entry name" value="Nucleotide-diphospho-sugar transferases"/>
    <property type="match status" value="1"/>
</dbReference>
<dbReference type="Proteomes" id="UP000191116">
    <property type="component" value="Unassembled WGS sequence"/>
</dbReference>
<dbReference type="InterPro" id="IPR029044">
    <property type="entry name" value="Nucleotide-diphossugar_trans"/>
</dbReference>
<dbReference type="InterPro" id="IPR016873">
    <property type="entry name" value="Caps_polysacc_synth_BcbE_prd"/>
</dbReference>
<dbReference type="AlphaFoldDB" id="A0A1T4S5F9"/>
<evidence type="ECO:0000313" key="2">
    <source>
        <dbReference type="EMBL" id="SKA23453.1"/>
    </source>
</evidence>
<evidence type="ECO:0000313" key="4">
    <source>
        <dbReference type="Proteomes" id="UP001306119"/>
    </source>
</evidence>